<feature type="signal peptide" evidence="1">
    <location>
        <begin position="1"/>
        <end position="22"/>
    </location>
</feature>
<dbReference type="AlphaFoldDB" id="A0AAV3YW67"/>
<evidence type="ECO:0000259" key="2">
    <source>
        <dbReference type="PROSITE" id="PS51406"/>
    </source>
</evidence>
<comment type="caution">
    <text evidence="3">The sequence shown here is derived from an EMBL/GenBank/DDBJ whole genome shotgun (WGS) entry which is preliminary data.</text>
</comment>
<gene>
    <name evidence="3" type="ORF">PoB_001314300</name>
</gene>
<evidence type="ECO:0000313" key="3">
    <source>
        <dbReference type="EMBL" id="GFN86637.1"/>
    </source>
</evidence>
<dbReference type="Proteomes" id="UP000735302">
    <property type="component" value="Unassembled WGS sequence"/>
</dbReference>
<dbReference type="PANTHER" id="PTHR19143:SF458">
    <property type="entry name" value="FIBRINOGEN C-TERMINAL DOMAIN-CONTAINING PROTEIN-RELATED"/>
    <property type="match status" value="1"/>
</dbReference>
<dbReference type="InterPro" id="IPR036056">
    <property type="entry name" value="Fibrinogen-like_C"/>
</dbReference>
<dbReference type="GO" id="GO:0005615">
    <property type="term" value="C:extracellular space"/>
    <property type="evidence" value="ECO:0007669"/>
    <property type="project" value="TreeGrafter"/>
</dbReference>
<organism evidence="3 4">
    <name type="scientific">Plakobranchus ocellatus</name>
    <dbReference type="NCBI Taxonomy" id="259542"/>
    <lineage>
        <taxon>Eukaryota</taxon>
        <taxon>Metazoa</taxon>
        <taxon>Spiralia</taxon>
        <taxon>Lophotrochozoa</taxon>
        <taxon>Mollusca</taxon>
        <taxon>Gastropoda</taxon>
        <taxon>Heterobranchia</taxon>
        <taxon>Euthyneura</taxon>
        <taxon>Panpulmonata</taxon>
        <taxon>Sacoglossa</taxon>
        <taxon>Placobranchoidea</taxon>
        <taxon>Plakobranchidae</taxon>
        <taxon>Plakobranchus</taxon>
    </lineage>
</organism>
<feature type="domain" description="Fibrinogen C-terminal" evidence="2">
    <location>
        <begin position="56"/>
        <end position="272"/>
    </location>
</feature>
<dbReference type="InterPro" id="IPR002181">
    <property type="entry name" value="Fibrinogen_a/b/g_C_dom"/>
</dbReference>
<dbReference type="EMBL" id="BLXT01001552">
    <property type="protein sequence ID" value="GFN86637.1"/>
    <property type="molecule type" value="Genomic_DNA"/>
</dbReference>
<dbReference type="PANTHER" id="PTHR19143">
    <property type="entry name" value="FIBRINOGEN/TENASCIN/ANGIOPOEITIN"/>
    <property type="match status" value="1"/>
</dbReference>
<keyword evidence="4" id="KW-1185">Reference proteome</keyword>
<sequence>MARGKICQTFLLSIMMILNISAETKDVAESLSELERKLAEITATLIKNNETHAQLNRKEVMPTTCERGMGDDVTKTYPPYVIMSHDGPKSEILCDTHTDGGGWIVFQRRTNGEEDFYRDWTSYREGFGSLTGDFWMGNEALYNLTDKQDPYELRIDIRVNNGQEIYARYPDFRIENESNKYRLQIGAYTGTAGDGMTYHNKGSFSTFDRDNDENSGINCAISPHAAWWYKSCHHADLNREWAVTETKAKHGWYDGKKHMAVSFSEMKMRRISVI</sequence>
<dbReference type="InterPro" id="IPR050373">
    <property type="entry name" value="Fibrinogen_C-term_domain"/>
</dbReference>
<dbReference type="Gene3D" id="3.90.215.10">
    <property type="entry name" value="Gamma Fibrinogen, chain A, domain 1"/>
    <property type="match status" value="1"/>
</dbReference>
<protein>
    <submittedName>
        <fullName evidence="3">Ficolin-1</fullName>
    </submittedName>
</protein>
<accession>A0AAV3YW67</accession>
<dbReference type="SMART" id="SM00186">
    <property type="entry name" value="FBG"/>
    <property type="match status" value="1"/>
</dbReference>
<dbReference type="CDD" id="cd00087">
    <property type="entry name" value="FReD"/>
    <property type="match status" value="1"/>
</dbReference>
<evidence type="ECO:0000313" key="4">
    <source>
        <dbReference type="Proteomes" id="UP000735302"/>
    </source>
</evidence>
<evidence type="ECO:0000256" key="1">
    <source>
        <dbReference type="SAM" id="SignalP"/>
    </source>
</evidence>
<feature type="chain" id="PRO_5043663144" evidence="1">
    <location>
        <begin position="23"/>
        <end position="274"/>
    </location>
</feature>
<reference evidence="3 4" key="1">
    <citation type="journal article" date="2021" name="Elife">
        <title>Chloroplast acquisition without the gene transfer in kleptoplastic sea slugs, Plakobranchus ocellatus.</title>
        <authorList>
            <person name="Maeda T."/>
            <person name="Takahashi S."/>
            <person name="Yoshida T."/>
            <person name="Shimamura S."/>
            <person name="Takaki Y."/>
            <person name="Nagai Y."/>
            <person name="Toyoda A."/>
            <person name="Suzuki Y."/>
            <person name="Arimoto A."/>
            <person name="Ishii H."/>
            <person name="Satoh N."/>
            <person name="Nishiyama T."/>
            <person name="Hasebe M."/>
            <person name="Maruyama T."/>
            <person name="Minagawa J."/>
            <person name="Obokata J."/>
            <person name="Shigenobu S."/>
        </authorList>
    </citation>
    <scope>NUCLEOTIDE SEQUENCE [LARGE SCALE GENOMIC DNA]</scope>
</reference>
<dbReference type="InterPro" id="IPR014716">
    <property type="entry name" value="Fibrinogen_a/b/g_C_1"/>
</dbReference>
<dbReference type="SUPFAM" id="SSF56496">
    <property type="entry name" value="Fibrinogen C-terminal domain-like"/>
    <property type="match status" value="1"/>
</dbReference>
<keyword evidence="1" id="KW-0732">Signal</keyword>
<dbReference type="Pfam" id="PF00147">
    <property type="entry name" value="Fibrinogen_C"/>
    <property type="match status" value="1"/>
</dbReference>
<dbReference type="PROSITE" id="PS51406">
    <property type="entry name" value="FIBRINOGEN_C_2"/>
    <property type="match status" value="1"/>
</dbReference>
<proteinExistence type="predicted"/>
<name>A0AAV3YW67_9GAST</name>